<sequence length="60" mass="6947">MIGCGENILKKKWFKHYHPILAVGSGQDLKDELTPGGELTLNLWRCIQRMLSEKEIMYRG</sequence>
<reference evidence="1" key="2">
    <citation type="submission" date="2018-03" db="EMBL/GenBank/DDBJ databases">
        <title>The Triticum urartu genome reveals the dynamic nature of wheat genome evolution.</title>
        <authorList>
            <person name="Ling H."/>
            <person name="Ma B."/>
            <person name="Shi X."/>
            <person name="Liu H."/>
            <person name="Dong L."/>
            <person name="Sun H."/>
            <person name="Cao Y."/>
            <person name="Gao Q."/>
            <person name="Zheng S."/>
            <person name="Li Y."/>
            <person name="Yu Y."/>
            <person name="Du H."/>
            <person name="Qi M."/>
            <person name="Li Y."/>
            <person name="Yu H."/>
            <person name="Cui Y."/>
            <person name="Wang N."/>
            <person name="Chen C."/>
            <person name="Wu H."/>
            <person name="Zhao Y."/>
            <person name="Zhang J."/>
            <person name="Li Y."/>
            <person name="Zhou W."/>
            <person name="Zhang B."/>
            <person name="Hu W."/>
            <person name="Eijk M."/>
            <person name="Tang J."/>
            <person name="Witsenboer H."/>
            <person name="Zhao S."/>
            <person name="Li Z."/>
            <person name="Zhang A."/>
            <person name="Wang D."/>
            <person name="Liang C."/>
        </authorList>
    </citation>
    <scope>NUCLEOTIDE SEQUENCE [LARGE SCALE GENOMIC DNA]</scope>
    <source>
        <strain evidence="1">cv. G1812</strain>
    </source>
</reference>
<evidence type="ECO:0000313" key="1">
    <source>
        <dbReference type="EnsemblPlants" id="TuG1812G0600000950.01.T01"/>
    </source>
</evidence>
<accession>A0A8R7QQH8</accession>
<dbReference type="Proteomes" id="UP000015106">
    <property type="component" value="Chromosome 6"/>
</dbReference>
<reference evidence="2" key="1">
    <citation type="journal article" date="2013" name="Nature">
        <title>Draft genome of the wheat A-genome progenitor Triticum urartu.</title>
        <authorList>
            <person name="Ling H.Q."/>
            <person name="Zhao S."/>
            <person name="Liu D."/>
            <person name="Wang J."/>
            <person name="Sun H."/>
            <person name="Zhang C."/>
            <person name="Fan H."/>
            <person name="Li D."/>
            <person name="Dong L."/>
            <person name="Tao Y."/>
            <person name="Gao C."/>
            <person name="Wu H."/>
            <person name="Li Y."/>
            <person name="Cui Y."/>
            <person name="Guo X."/>
            <person name="Zheng S."/>
            <person name="Wang B."/>
            <person name="Yu K."/>
            <person name="Liang Q."/>
            <person name="Yang W."/>
            <person name="Lou X."/>
            <person name="Chen J."/>
            <person name="Feng M."/>
            <person name="Jian J."/>
            <person name="Zhang X."/>
            <person name="Luo G."/>
            <person name="Jiang Y."/>
            <person name="Liu J."/>
            <person name="Wang Z."/>
            <person name="Sha Y."/>
            <person name="Zhang B."/>
            <person name="Wu H."/>
            <person name="Tang D."/>
            <person name="Shen Q."/>
            <person name="Xue P."/>
            <person name="Zou S."/>
            <person name="Wang X."/>
            <person name="Liu X."/>
            <person name="Wang F."/>
            <person name="Yang Y."/>
            <person name="An X."/>
            <person name="Dong Z."/>
            <person name="Zhang K."/>
            <person name="Zhang X."/>
            <person name="Luo M.C."/>
            <person name="Dvorak J."/>
            <person name="Tong Y."/>
            <person name="Wang J."/>
            <person name="Yang H."/>
            <person name="Li Z."/>
            <person name="Wang D."/>
            <person name="Zhang A."/>
            <person name="Wang J."/>
        </authorList>
    </citation>
    <scope>NUCLEOTIDE SEQUENCE</scope>
    <source>
        <strain evidence="2">cv. G1812</strain>
    </source>
</reference>
<reference evidence="1" key="3">
    <citation type="submission" date="2022-06" db="UniProtKB">
        <authorList>
            <consortium name="EnsemblPlants"/>
        </authorList>
    </citation>
    <scope>IDENTIFICATION</scope>
</reference>
<dbReference type="Gramene" id="TuG1812G0600000950.01.T01">
    <property type="protein sequence ID" value="TuG1812G0600000950.01.T01"/>
    <property type="gene ID" value="TuG1812G0600000950.01"/>
</dbReference>
<protein>
    <submittedName>
        <fullName evidence="1">Uncharacterized protein</fullName>
    </submittedName>
</protein>
<keyword evidence="2" id="KW-1185">Reference proteome</keyword>
<dbReference type="AlphaFoldDB" id="A0A8R7QQH8"/>
<organism evidence="1 2">
    <name type="scientific">Triticum urartu</name>
    <name type="common">Red wild einkorn</name>
    <name type="synonym">Crithodium urartu</name>
    <dbReference type="NCBI Taxonomy" id="4572"/>
    <lineage>
        <taxon>Eukaryota</taxon>
        <taxon>Viridiplantae</taxon>
        <taxon>Streptophyta</taxon>
        <taxon>Embryophyta</taxon>
        <taxon>Tracheophyta</taxon>
        <taxon>Spermatophyta</taxon>
        <taxon>Magnoliopsida</taxon>
        <taxon>Liliopsida</taxon>
        <taxon>Poales</taxon>
        <taxon>Poaceae</taxon>
        <taxon>BOP clade</taxon>
        <taxon>Pooideae</taxon>
        <taxon>Triticodae</taxon>
        <taxon>Triticeae</taxon>
        <taxon>Triticinae</taxon>
        <taxon>Triticum</taxon>
    </lineage>
</organism>
<evidence type="ECO:0000313" key="2">
    <source>
        <dbReference type="Proteomes" id="UP000015106"/>
    </source>
</evidence>
<proteinExistence type="predicted"/>
<name>A0A8R7QQH8_TRIUA</name>
<dbReference type="EnsemblPlants" id="TuG1812G0600000950.01.T01">
    <property type="protein sequence ID" value="TuG1812G0600000950.01.T01"/>
    <property type="gene ID" value="TuG1812G0600000950.01"/>
</dbReference>